<evidence type="ECO:0000313" key="8">
    <source>
        <dbReference type="EMBL" id="KAL3525186.1"/>
    </source>
</evidence>
<keyword evidence="2 4" id="KW-0808">Transferase</keyword>
<feature type="compositionally biased region" description="Basic residues" evidence="5">
    <location>
        <begin position="745"/>
        <end position="758"/>
    </location>
</feature>
<dbReference type="CDD" id="cd05398">
    <property type="entry name" value="NT_ClassII-CCAase"/>
    <property type="match status" value="1"/>
</dbReference>
<keyword evidence="4" id="KW-0694">RNA-binding</keyword>
<evidence type="ECO:0000256" key="3">
    <source>
        <dbReference type="ARBA" id="ARBA00022741"/>
    </source>
</evidence>
<evidence type="ECO:0000313" key="9">
    <source>
        <dbReference type="Proteomes" id="UP001630127"/>
    </source>
</evidence>
<evidence type="ECO:0000256" key="1">
    <source>
        <dbReference type="ARBA" id="ARBA00007265"/>
    </source>
</evidence>
<feature type="region of interest" description="Disordered" evidence="5">
    <location>
        <begin position="743"/>
        <end position="766"/>
    </location>
</feature>
<evidence type="ECO:0000259" key="6">
    <source>
        <dbReference type="Pfam" id="PF01743"/>
    </source>
</evidence>
<dbReference type="GO" id="GO:0003723">
    <property type="term" value="F:RNA binding"/>
    <property type="evidence" value="ECO:0007669"/>
    <property type="project" value="UniProtKB-KW"/>
</dbReference>
<evidence type="ECO:0000256" key="4">
    <source>
        <dbReference type="RuleBase" id="RU003953"/>
    </source>
</evidence>
<accession>A0ABD3A0D1</accession>
<dbReference type="GO" id="GO:0000166">
    <property type="term" value="F:nucleotide binding"/>
    <property type="evidence" value="ECO:0007669"/>
    <property type="project" value="UniProtKB-KW"/>
</dbReference>
<keyword evidence="3" id="KW-0547">Nucleotide-binding</keyword>
<protein>
    <recommendedName>
        <fullName evidence="10">Poly(A) polymerase</fullName>
    </recommendedName>
</protein>
<sequence>MLSLAAGKNKSFLSRLKTLLTFQEFNHTVTDMCPAPVFQRGEMEFSKWRKLDARKIGINQSMIPSSPWIVLKILQNAGFEAYFVGGCVRDLLLNRVPKDFDVITTAALTQVKKKFHRCMIIGRRFPICQVNIKGCIVEVSSFQTVAQHNEGKAEKFSVSQMPKGYDEKDLARWRNCMHRDFTVNCLFFDPFVNKIYDYANALLDLKLLKLRTLIPAQLSFEEDCARILRGLRLAARLGLSFSEDTESAIRKFSSSILSLSKSRILMELNYMLSYGAAEPSLSLLKRFNLLEILLPVQAVYLTQQACISSQSPFMLMKLFSNLDNLVSCDRPADSSLWVAILAFHLALITKPQHPLVVLTFASVLFHGKWKQGVKFARQHAQEVQIYVPEFASCSDSLSDDELAEKVTELAVQVKQSVHILSEAEILLEEMAKFLGFQCPGLVFVTKKLGASAKEIFDVLVRDLTSLKINRASLEINYVSLINGILSEVRFVLGQIILHTLGCGFVTGGEVMKNEKNKLHALDPEENSEVFAKNSRVVVDQNKRHSWRKAEKKRTKTSADFVEEQVVAKKQKFVVNNSDLFEQGRAKDQMVTANTQPVDVDDKKQDLLEDDSCSEVAKKHQKVNSKVIGHSLEGSATKVQEKADKHKVSQDEIRTMLETLKFQVRKHEVQVKEQNASDDEEYQKNAEKHLKLLEQVNDNVAMKQQNSEEKCLLQQKPDVEQQQNVVVEYIKNNVHQNKRVVEKKSVNHKHEKVKLKGRPQKLSNLFK</sequence>
<dbReference type="AlphaFoldDB" id="A0ABD3A0D1"/>
<dbReference type="GO" id="GO:0016740">
    <property type="term" value="F:transferase activity"/>
    <property type="evidence" value="ECO:0007669"/>
    <property type="project" value="UniProtKB-KW"/>
</dbReference>
<comment type="similarity">
    <text evidence="1 4">Belongs to the tRNA nucleotidyltransferase/poly(A) polymerase family.</text>
</comment>
<dbReference type="InterPro" id="IPR052191">
    <property type="entry name" value="tRNA_ntf/polyA_polymerase_I"/>
</dbReference>
<dbReference type="Pfam" id="PF12627">
    <property type="entry name" value="PolyA_pol_RNAbd"/>
    <property type="match status" value="1"/>
</dbReference>
<keyword evidence="9" id="KW-1185">Reference proteome</keyword>
<evidence type="ECO:0000259" key="7">
    <source>
        <dbReference type="Pfam" id="PF12627"/>
    </source>
</evidence>
<dbReference type="PANTHER" id="PTHR43051">
    <property type="entry name" value="POLYNUCLEOTIDE ADENYLYLTRANSFERASE FAMILY PROTEIN"/>
    <property type="match status" value="1"/>
</dbReference>
<evidence type="ECO:0008006" key="10">
    <source>
        <dbReference type="Google" id="ProtNLM"/>
    </source>
</evidence>
<dbReference type="InterPro" id="IPR043519">
    <property type="entry name" value="NT_sf"/>
</dbReference>
<dbReference type="Proteomes" id="UP001630127">
    <property type="component" value="Unassembled WGS sequence"/>
</dbReference>
<comment type="caution">
    <text evidence="8">The sequence shown here is derived from an EMBL/GenBank/DDBJ whole genome shotgun (WGS) entry which is preliminary data.</text>
</comment>
<dbReference type="Gene3D" id="1.10.3090.10">
    <property type="entry name" value="cca-adding enzyme, domain 2"/>
    <property type="match status" value="1"/>
</dbReference>
<dbReference type="SUPFAM" id="SSF81301">
    <property type="entry name" value="Nucleotidyltransferase"/>
    <property type="match status" value="1"/>
</dbReference>
<dbReference type="GO" id="GO:0001680">
    <property type="term" value="P:tRNA 3'-terminal CCA addition"/>
    <property type="evidence" value="ECO:0007669"/>
    <property type="project" value="UniProtKB-ARBA"/>
</dbReference>
<name>A0ABD3A0D1_9GENT</name>
<dbReference type="InterPro" id="IPR032828">
    <property type="entry name" value="PolyA_RNA-bd"/>
</dbReference>
<feature type="domain" description="Poly A polymerase head" evidence="6">
    <location>
        <begin position="81"/>
        <end position="208"/>
    </location>
</feature>
<evidence type="ECO:0000256" key="5">
    <source>
        <dbReference type="SAM" id="MobiDB-lite"/>
    </source>
</evidence>
<proteinExistence type="inferred from homology"/>
<dbReference type="Gene3D" id="3.30.460.10">
    <property type="entry name" value="Beta Polymerase, domain 2"/>
    <property type="match status" value="1"/>
</dbReference>
<dbReference type="EMBL" id="JBJUIK010000006">
    <property type="protein sequence ID" value="KAL3525186.1"/>
    <property type="molecule type" value="Genomic_DNA"/>
</dbReference>
<dbReference type="Pfam" id="PF01743">
    <property type="entry name" value="PolyA_pol"/>
    <property type="match status" value="1"/>
</dbReference>
<reference evidence="8 9" key="1">
    <citation type="submission" date="2024-11" db="EMBL/GenBank/DDBJ databases">
        <title>A near-complete genome assembly of Cinchona calisaya.</title>
        <authorList>
            <person name="Lian D.C."/>
            <person name="Zhao X.W."/>
            <person name="Wei L."/>
        </authorList>
    </citation>
    <scope>NUCLEOTIDE SEQUENCE [LARGE SCALE GENOMIC DNA]</scope>
    <source>
        <tissue evidence="8">Nenye</tissue>
    </source>
</reference>
<gene>
    <name evidence="8" type="ORF">ACH5RR_013558</name>
</gene>
<dbReference type="SUPFAM" id="SSF81891">
    <property type="entry name" value="Poly A polymerase C-terminal region-like"/>
    <property type="match status" value="1"/>
</dbReference>
<dbReference type="InterPro" id="IPR002646">
    <property type="entry name" value="PolA_pol_head_dom"/>
</dbReference>
<dbReference type="PANTHER" id="PTHR43051:SF1">
    <property type="entry name" value="POLYNUCLEOTIDE ADENYLYLTRANSFERASE FAMILY PROTEIN"/>
    <property type="match status" value="1"/>
</dbReference>
<feature type="domain" description="tRNA nucleotidyltransferase/poly(A) polymerase RNA and SrmB- binding" evidence="7">
    <location>
        <begin position="238"/>
        <end position="298"/>
    </location>
</feature>
<organism evidence="8 9">
    <name type="scientific">Cinchona calisaya</name>
    <dbReference type="NCBI Taxonomy" id="153742"/>
    <lineage>
        <taxon>Eukaryota</taxon>
        <taxon>Viridiplantae</taxon>
        <taxon>Streptophyta</taxon>
        <taxon>Embryophyta</taxon>
        <taxon>Tracheophyta</taxon>
        <taxon>Spermatophyta</taxon>
        <taxon>Magnoliopsida</taxon>
        <taxon>eudicotyledons</taxon>
        <taxon>Gunneridae</taxon>
        <taxon>Pentapetalae</taxon>
        <taxon>asterids</taxon>
        <taxon>lamiids</taxon>
        <taxon>Gentianales</taxon>
        <taxon>Rubiaceae</taxon>
        <taxon>Cinchonoideae</taxon>
        <taxon>Cinchoneae</taxon>
        <taxon>Cinchona</taxon>
    </lineage>
</organism>
<evidence type="ECO:0000256" key="2">
    <source>
        <dbReference type="ARBA" id="ARBA00022679"/>
    </source>
</evidence>